<organism evidence="3 4">
    <name type="scientific">Chryseobacterium taiwanense</name>
    <dbReference type="NCBI Taxonomy" id="363331"/>
    <lineage>
        <taxon>Bacteria</taxon>
        <taxon>Pseudomonadati</taxon>
        <taxon>Bacteroidota</taxon>
        <taxon>Flavobacteriia</taxon>
        <taxon>Flavobacteriales</taxon>
        <taxon>Weeksellaceae</taxon>
        <taxon>Chryseobacterium group</taxon>
        <taxon>Chryseobacterium</taxon>
    </lineage>
</organism>
<dbReference type="Proteomes" id="UP000031167">
    <property type="component" value="Unassembled WGS sequence"/>
</dbReference>
<comment type="caution">
    <text evidence="3">The sequence shown here is derived from an EMBL/GenBank/DDBJ whole genome shotgun (WGS) entry which is preliminary data.</text>
</comment>
<accession>A0A0B4D6X3</accession>
<dbReference type="Pfam" id="PF18962">
    <property type="entry name" value="Por_Secre_tail"/>
    <property type="match status" value="1"/>
</dbReference>
<evidence type="ECO:0000256" key="1">
    <source>
        <dbReference type="ARBA" id="ARBA00022729"/>
    </source>
</evidence>
<feature type="domain" description="Secretion system C-terminal sorting" evidence="2">
    <location>
        <begin position="97"/>
        <end position="163"/>
    </location>
</feature>
<dbReference type="STRING" id="363331.RM51_02935"/>
<gene>
    <name evidence="3" type="ORF">RM51_02935</name>
</gene>
<keyword evidence="4" id="KW-1185">Reference proteome</keyword>
<name>A0A0B4D6X3_9FLAO</name>
<dbReference type="RefSeq" id="WP_039364960.1">
    <property type="nucleotide sequence ID" value="NZ_JWTA01000003.1"/>
</dbReference>
<proteinExistence type="predicted"/>
<dbReference type="EMBL" id="JWTA01000003">
    <property type="protein sequence ID" value="KIC64512.1"/>
    <property type="molecule type" value="Genomic_DNA"/>
</dbReference>
<keyword evidence="1" id="KW-0732">Signal</keyword>
<dbReference type="AlphaFoldDB" id="A0A0B4D6X3"/>
<protein>
    <recommendedName>
        <fullName evidence="2">Secretion system C-terminal sorting domain-containing protein</fullName>
    </recommendedName>
</protein>
<evidence type="ECO:0000313" key="3">
    <source>
        <dbReference type="EMBL" id="KIC64512.1"/>
    </source>
</evidence>
<evidence type="ECO:0000259" key="2">
    <source>
        <dbReference type="Pfam" id="PF18962"/>
    </source>
</evidence>
<dbReference type="OrthoDB" id="1467680at2"/>
<evidence type="ECO:0000313" key="4">
    <source>
        <dbReference type="Proteomes" id="UP000031167"/>
    </source>
</evidence>
<dbReference type="InterPro" id="IPR026444">
    <property type="entry name" value="Secre_tail"/>
</dbReference>
<reference evidence="3 4" key="1">
    <citation type="submission" date="2014-12" db="EMBL/GenBank/DDBJ databases">
        <title>Genome sequencing of Chryseobacterium taiwanense TPW19.</title>
        <authorList>
            <person name="Tan P.W."/>
            <person name="Chan K.-G."/>
        </authorList>
    </citation>
    <scope>NUCLEOTIDE SEQUENCE [LARGE SCALE GENOMIC DNA]</scope>
    <source>
        <strain evidence="3 4">TPW19</strain>
    </source>
</reference>
<dbReference type="NCBIfam" id="TIGR04183">
    <property type="entry name" value="Por_Secre_tail"/>
    <property type="match status" value="1"/>
</dbReference>
<sequence>MKNLKLLSKSLLIFFLLTATLYFSQTGIRITYYNGTTQDYSIENSGKLYFTSTNLLVKTSATATDVSIPMTIIRKITFVNSVLSTQEVGKNEYNTKLYPNPTSDFIKITSDKNDRMKVKIYSSSGQLVHTGTYLPNESIDISHLTAGFYLVQVDQNVLKLIKK</sequence>